<dbReference type="EMBL" id="ANOH01000121">
    <property type="protein sequence ID" value="EMI56800.1"/>
    <property type="molecule type" value="Genomic_DNA"/>
</dbReference>
<evidence type="ECO:0000313" key="1">
    <source>
        <dbReference type="EMBL" id="EMI56800.1"/>
    </source>
</evidence>
<proteinExistence type="predicted"/>
<name>M5U5S5_9BACT</name>
<sequence length="75" mass="8172">MDGNVGAVLQQLGLELSQLDPIIFPHFSLASHSLAIECGNQNVLRQTHGSCLVIAGSPVDRNRSERPFRVSTIFL</sequence>
<accession>M5U5S5</accession>
<reference evidence="1 2" key="1">
    <citation type="journal article" date="2013" name="Mar. Genomics">
        <title>Expression of sulfatases in Rhodopirellula baltica and the diversity of sulfatases in the genus Rhodopirellula.</title>
        <authorList>
            <person name="Wegner C.E."/>
            <person name="Richter-Heitmann T."/>
            <person name="Klindworth A."/>
            <person name="Klockow C."/>
            <person name="Richter M."/>
            <person name="Achstetter T."/>
            <person name="Glockner F.O."/>
            <person name="Harder J."/>
        </authorList>
    </citation>
    <scope>NUCLEOTIDE SEQUENCE [LARGE SCALE GENOMIC DNA]</scope>
    <source>
        <strain evidence="1 2">SM41</strain>
    </source>
</reference>
<protein>
    <submittedName>
        <fullName evidence="1">Uncharacterized protein</fullName>
    </submittedName>
</protein>
<comment type="caution">
    <text evidence="1">The sequence shown here is derived from an EMBL/GenBank/DDBJ whole genome shotgun (WGS) entry which is preliminary data.</text>
</comment>
<dbReference type="Proteomes" id="UP000011885">
    <property type="component" value="Unassembled WGS sequence"/>
</dbReference>
<organism evidence="1 2">
    <name type="scientific">Rhodopirellula sallentina SM41</name>
    <dbReference type="NCBI Taxonomy" id="1263870"/>
    <lineage>
        <taxon>Bacteria</taxon>
        <taxon>Pseudomonadati</taxon>
        <taxon>Planctomycetota</taxon>
        <taxon>Planctomycetia</taxon>
        <taxon>Pirellulales</taxon>
        <taxon>Pirellulaceae</taxon>
        <taxon>Rhodopirellula</taxon>
    </lineage>
</organism>
<dbReference type="AlphaFoldDB" id="M5U5S5"/>
<gene>
    <name evidence="1" type="ORF">RSSM_01743</name>
</gene>
<keyword evidence="2" id="KW-1185">Reference proteome</keyword>
<dbReference type="PATRIC" id="fig|1263870.3.peg.1866"/>
<evidence type="ECO:0000313" key="2">
    <source>
        <dbReference type="Proteomes" id="UP000011885"/>
    </source>
</evidence>